<dbReference type="PANTHER" id="PTHR13059:SF13">
    <property type="entry name" value="PROTEIN CAPICUA HOMOLOG"/>
    <property type="match status" value="1"/>
</dbReference>
<reference evidence="8 10" key="2">
    <citation type="journal article" date="2013" name="Nature">
        <title>Insights into bilaterian evolution from three spiralian genomes.</title>
        <authorList>
            <person name="Simakov O."/>
            <person name="Marletaz F."/>
            <person name="Cho S.J."/>
            <person name="Edsinger-Gonzales E."/>
            <person name="Havlak P."/>
            <person name="Hellsten U."/>
            <person name="Kuo D.H."/>
            <person name="Larsson T."/>
            <person name="Lv J."/>
            <person name="Arendt D."/>
            <person name="Savage R."/>
            <person name="Osoegawa K."/>
            <person name="de Jong P."/>
            <person name="Grimwood J."/>
            <person name="Chapman J.A."/>
            <person name="Shapiro H."/>
            <person name="Aerts A."/>
            <person name="Otillar R.P."/>
            <person name="Terry A.Y."/>
            <person name="Boore J.L."/>
            <person name="Grigoriev I.V."/>
            <person name="Lindberg D.R."/>
            <person name="Seaver E.C."/>
            <person name="Weisblat D.A."/>
            <person name="Putnam N.H."/>
            <person name="Rokhsar D.S."/>
        </authorList>
    </citation>
    <scope>NUCLEOTIDE SEQUENCE</scope>
    <source>
        <strain evidence="8 10">I ESC-2004</strain>
    </source>
</reference>
<dbReference type="InterPro" id="IPR032147">
    <property type="entry name" value="Cic_dom"/>
</dbReference>
<feature type="region of interest" description="Disordered" evidence="6">
    <location>
        <begin position="312"/>
        <end position="399"/>
    </location>
</feature>
<feature type="compositionally biased region" description="Basic and acidic residues" evidence="6">
    <location>
        <begin position="19"/>
        <end position="38"/>
    </location>
</feature>
<dbReference type="GO" id="GO:0000981">
    <property type="term" value="F:DNA-binding transcription factor activity, RNA polymerase II-specific"/>
    <property type="evidence" value="ECO:0007669"/>
    <property type="project" value="TreeGrafter"/>
</dbReference>
<feature type="compositionally biased region" description="Polar residues" evidence="6">
    <location>
        <begin position="87"/>
        <end position="103"/>
    </location>
</feature>
<sequence length="746" mass="81509">MKSKTRRKGTAAGSADDSSDTRSEGEEGIRLGTIDKARAAMKGRGGQKQRRATASGDDPATPNSTASSRKTESPPEGKSPPEVRQPSPDSQLASVQLPTTPNLIETKGSSKPIMKPPKKRIPPEQSEHAAAPPASYKPLPLTKRPCIDLSEYKSQRVLARRGFCYAPAVIKVAGQSSSLSVQFDSDATVTEFTDVFDMKSLAIISDYSPRACMLEIDHRVCVRVSLDQSEFYLGKISEKRGQPTEYLISLEERPCNFPDVSILVKRASVRLLQPPWHEDLEEQEVAGLTSQGTPPMPPLPIETLMRKEMEVEELREPNVSFESEQSTPHSSGSTTPGSGSKTIPLSADSKDNFMFSQSPGGSQPPKKREVVRSRSAQSLESNRSSTPRSPITTQQKFKKGDVVSTPNGIRKKFNGKQWRRLCSKEGCTKESQRRGYCSRHLSLKGKSLRTALPFTPRRKGELKDGHLDWDLDGRDPESLAMMDPERRMHARFDETEAANMLVSLGNSHSGQQGFSPTPLQNHAPHSPTGLLYRGTFAPISPHSHHMRRWSSAKPGGELVSPVTQRLGSGSFQNQLNFPSPIDPAQYRVLQSKMSESADSGIEAHTPSSSIASSLMAGFSGQRSDIIRPFVMRRDDGTPLHSTPAAAGAPKSEQNQIYVVPSPALVKSEQLGSFQAGKEHDRIVVSHVENKPDDERKLTSITLKSLTIPVSGSGHPTPATLLPVLTPTILDEKKNDQVKKESLAESG</sequence>
<evidence type="ECO:0000256" key="1">
    <source>
        <dbReference type="ARBA" id="ARBA00022553"/>
    </source>
</evidence>
<evidence type="ECO:0000313" key="9">
    <source>
        <dbReference type="EnsemblMetazoa" id="CapteP199314"/>
    </source>
</evidence>
<dbReference type="Pfam" id="PF16090">
    <property type="entry name" value="DUF4819"/>
    <property type="match status" value="1"/>
</dbReference>
<feature type="compositionally biased region" description="Basic residues" evidence="6">
    <location>
        <begin position="39"/>
        <end position="51"/>
    </location>
</feature>
<feature type="compositionally biased region" description="Basic and acidic residues" evidence="6">
    <location>
        <begin position="69"/>
        <end position="81"/>
    </location>
</feature>
<feature type="region of interest" description="Disordered" evidence="6">
    <location>
        <begin position="1"/>
        <end position="137"/>
    </location>
</feature>
<dbReference type="EMBL" id="AMQN01015589">
    <property type="status" value="NOT_ANNOTATED_CDS"/>
    <property type="molecule type" value="Genomic_DNA"/>
</dbReference>
<dbReference type="Proteomes" id="UP000014760">
    <property type="component" value="Unassembled WGS sequence"/>
</dbReference>
<dbReference type="GO" id="GO:0005634">
    <property type="term" value="C:nucleus"/>
    <property type="evidence" value="ECO:0007669"/>
    <property type="project" value="TreeGrafter"/>
</dbReference>
<dbReference type="EMBL" id="KB312046">
    <property type="protein sequence ID" value="ELT87955.1"/>
    <property type="molecule type" value="Genomic_DNA"/>
</dbReference>
<evidence type="ECO:0000313" key="8">
    <source>
        <dbReference type="EMBL" id="ELT87955.1"/>
    </source>
</evidence>
<dbReference type="OrthoDB" id="2377365at2759"/>
<accession>R7T977</accession>
<dbReference type="EnsemblMetazoa" id="CapteT199314">
    <property type="protein sequence ID" value="CapteP199314"/>
    <property type="gene ID" value="CapteG199314"/>
</dbReference>
<protein>
    <recommendedName>
        <fullName evidence="7">Protein capicua homolog-like domain-containing protein</fullName>
    </recommendedName>
</protein>
<proteinExistence type="predicted"/>
<feature type="compositionally biased region" description="Low complexity" evidence="6">
    <location>
        <begin position="326"/>
        <end position="340"/>
    </location>
</feature>
<evidence type="ECO:0000256" key="5">
    <source>
        <dbReference type="ARBA" id="ARBA00023242"/>
    </source>
</evidence>
<dbReference type="PANTHER" id="PTHR13059">
    <property type="entry name" value="HMG-BOX TRANSCRIPTION FACTOR BBX"/>
    <property type="match status" value="1"/>
</dbReference>
<dbReference type="HOGENOM" id="CLU_372667_0_0_1"/>
<keyword evidence="1" id="KW-0597">Phosphoprotein</keyword>
<feature type="domain" description="Protein capicua homolog-like" evidence="7">
    <location>
        <begin position="202"/>
        <end position="282"/>
    </location>
</feature>
<evidence type="ECO:0000259" key="7">
    <source>
        <dbReference type="Pfam" id="PF16090"/>
    </source>
</evidence>
<keyword evidence="4" id="KW-0804">Transcription</keyword>
<name>R7T977_CAPTE</name>
<dbReference type="InterPro" id="IPR052412">
    <property type="entry name" value="CC-Dev_Transcription_Reg"/>
</dbReference>
<dbReference type="GO" id="GO:0000977">
    <property type="term" value="F:RNA polymerase II transcription regulatory region sequence-specific DNA binding"/>
    <property type="evidence" value="ECO:0007669"/>
    <property type="project" value="TreeGrafter"/>
</dbReference>
<dbReference type="AlphaFoldDB" id="R7T977"/>
<reference evidence="10" key="1">
    <citation type="submission" date="2012-12" db="EMBL/GenBank/DDBJ databases">
        <authorList>
            <person name="Hellsten U."/>
            <person name="Grimwood J."/>
            <person name="Chapman J.A."/>
            <person name="Shapiro H."/>
            <person name="Aerts A."/>
            <person name="Otillar R.P."/>
            <person name="Terry A.Y."/>
            <person name="Boore J.L."/>
            <person name="Simakov O."/>
            <person name="Marletaz F."/>
            <person name="Cho S.-J."/>
            <person name="Edsinger-Gonzales E."/>
            <person name="Havlak P."/>
            <person name="Kuo D.-H."/>
            <person name="Larsson T."/>
            <person name="Lv J."/>
            <person name="Arendt D."/>
            <person name="Savage R."/>
            <person name="Osoegawa K."/>
            <person name="de Jong P."/>
            <person name="Lindberg D.R."/>
            <person name="Seaver E.C."/>
            <person name="Weisblat D.A."/>
            <person name="Putnam N.H."/>
            <person name="Grigoriev I.V."/>
            <person name="Rokhsar D.S."/>
        </authorList>
    </citation>
    <scope>NUCLEOTIDE SEQUENCE</scope>
    <source>
        <strain evidence="10">I ESC-2004</strain>
    </source>
</reference>
<evidence type="ECO:0000256" key="6">
    <source>
        <dbReference type="SAM" id="MobiDB-lite"/>
    </source>
</evidence>
<reference evidence="9" key="3">
    <citation type="submission" date="2015-06" db="UniProtKB">
        <authorList>
            <consortium name="EnsemblMetazoa"/>
        </authorList>
    </citation>
    <scope>IDENTIFICATION</scope>
</reference>
<evidence type="ECO:0000313" key="10">
    <source>
        <dbReference type="Proteomes" id="UP000014760"/>
    </source>
</evidence>
<evidence type="ECO:0000256" key="2">
    <source>
        <dbReference type="ARBA" id="ARBA00023015"/>
    </source>
</evidence>
<keyword evidence="10" id="KW-1185">Reference proteome</keyword>
<evidence type="ECO:0000256" key="4">
    <source>
        <dbReference type="ARBA" id="ARBA00023163"/>
    </source>
</evidence>
<keyword evidence="2" id="KW-0805">Transcription regulation</keyword>
<keyword evidence="5" id="KW-0539">Nucleus</keyword>
<dbReference type="STRING" id="283909.R7T977"/>
<feature type="compositionally biased region" description="Polar residues" evidence="6">
    <location>
        <begin position="374"/>
        <end position="395"/>
    </location>
</feature>
<dbReference type="OMA" id="HAHHRER"/>
<gene>
    <name evidence="8" type="ORF">CAPTEDRAFT_199314</name>
</gene>
<keyword evidence="3" id="KW-0238">DNA-binding</keyword>
<organism evidence="8">
    <name type="scientific">Capitella teleta</name>
    <name type="common">Polychaete worm</name>
    <dbReference type="NCBI Taxonomy" id="283909"/>
    <lineage>
        <taxon>Eukaryota</taxon>
        <taxon>Metazoa</taxon>
        <taxon>Spiralia</taxon>
        <taxon>Lophotrochozoa</taxon>
        <taxon>Annelida</taxon>
        <taxon>Polychaeta</taxon>
        <taxon>Sedentaria</taxon>
        <taxon>Scolecida</taxon>
        <taxon>Capitellidae</taxon>
        <taxon>Capitella</taxon>
    </lineage>
</organism>
<evidence type="ECO:0000256" key="3">
    <source>
        <dbReference type="ARBA" id="ARBA00023125"/>
    </source>
</evidence>